<gene>
    <name evidence="1" type="ORF">GMARGA_LOCUS36121</name>
</gene>
<reference evidence="1 2" key="1">
    <citation type="submission" date="2021-06" db="EMBL/GenBank/DDBJ databases">
        <authorList>
            <person name="Kallberg Y."/>
            <person name="Tangrot J."/>
            <person name="Rosling A."/>
        </authorList>
    </citation>
    <scope>NUCLEOTIDE SEQUENCE [LARGE SCALE GENOMIC DNA]</scope>
    <source>
        <strain evidence="1 2">120-4 pot B 10/14</strain>
    </source>
</reference>
<dbReference type="EMBL" id="CAJVQB010069826">
    <property type="protein sequence ID" value="CAG8842687.1"/>
    <property type="molecule type" value="Genomic_DNA"/>
</dbReference>
<sequence>MPNKLNAPNFNDSLYSVHSFINAFISNLIEAIRPKNSLCIDESINSWLGKKNKIPGHHKILQKLHLIGQDGCTIVGDSWFELPKLCLLLMESGLYSIFYIKKRCGWPLNYPQDMIQKLGNAYRSYCLKVAVVNSMHLIAASLKDQKPQCIIATASTTTQGDKVERVVKEHNNSLLVKFA</sequence>
<dbReference type="Proteomes" id="UP000789901">
    <property type="component" value="Unassembled WGS sequence"/>
</dbReference>
<evidence type="ECO:0000313" key="1">
    <source>
        <dbReference type="EMBL" id="CAG8842687.1"/>
    </source>
</evidence>
<evidence type="ECO:0000313" key="2">
    <source>
        <dbReference type="Proteomes" id="UP000789901"/>
    </source>
</evidence>
<keyword evidence="2" id="KW-1185">Reference proteome</keyword>
<accession>A0ABN7WXI8</accession>
<organism evidence="1 2">
    <name type="scientific">Gigaspora margarita</name>
    <dbReference type="NCBI Taxonomy" id="4874"/>
    <lineage>
        <taxon>Eukaryota</taxon>
        <taxon>Fungi</taxon>
        <taxon>Fungi incertae sedis</taxon>
        <taxon>Mucoromycota</taxon>
        <taxon>Glomeromycotina</taxon>
        <taxon>Glomeromycetes</taxon>
        <taxon>Diversisporales</taxon>
        <taxon>Gigasporaceae</taxon>
        <taxon>Gigaspora</taxon>
    </lineage>
</organism>
<proteinExistence type="predicted"/>
<comment type="caution">
    <text evidence="1">The sequence shown here is derived from an EMBL/GenBank/DDBJ whole genome shotgun (WGS) entry which is preliminary data.</text>
</comment>
<name>A0ABN7WXI8_GIGMA</name>
<protein>
    <submittedName>
        <fullName evidence="1">1199_t:CDS:1</fullName>
    </submittedName>
</protein>